<evidence type="ECO:0000313" key="1">
    <source>
        <dbReference type="EMBL" id="JAE36502.1"/>
    </source>
</evidence>
<accession>A0A0A9HIB0</accession>
<reference evidence="1" key="2">
    <citation type="journal article" date="2015" name="Data Brief">
        <title>Shoot transcriptome of the giant reed, Arundo donax.</title>
        <authorList>
            <person name="Barrero R.A."/>
            <person name="Guerrero F.D."/>
            <person name="Moolhuijzen P."/>
            <person name="Goolsby J.A."/>
            <person name="Tidwell J."/>
            <person name="Bellgard S.E."/>
            <person name="Bellgard M.I."/>
        </authorList>
    </citation>
    <scope>NUCLEOTIDE SEQUENCE</scope>
    <source>
        <tissue evidence="1">Shoot tissue taken approximately 20 cm above the soil surface</tissue>
    </source>
</reference>
<dbReference type="AlphaFoldDB" id="A0A0A9HIB0"/>
<reference evidence="1" key="1">
    <citation type="submission" date="2014-09" db="EMBL/GenBank/DDBJ databases">
        <authorList>
            <person name="Magalhaes I.L.F."/>
            <person name="Oliveira U."/>
            <person name="Santos F.R."/>
            <person name="Vidigal T.H.D.A."/>
            <person name="Brescovit A.D."/>
            <person name="Santos A.J."/>
        </authorList>
    </citation>
    <scope>NUCLEOTIDE SEQUENCE</scope>
    <source>
        <tissue evidence="1">Shoot tissue taken approximately 20 cm above the soil surface</tissue>
    </source>
</reference>
<sequence>MASLSTNSCDSSDLCKRRVVRFGRTYRSLSKSLSPSSLPCTMRTWRRRMLDSVNMLDGRTSPDKLRYTRNSSFLRAAESALVWTSEMPDKDSDRR</sequence>
<dbReference type="EMBL" id="GBRH01161394">
    <property type="protein sequence ID" value="JAE36502.1"/>
    <property type="molecule type" value="Transcribed_RNA"/>
</dbReference>
<name>A0A0A9HIB0_ARUDO</name>
<organism evidence="1">
    <name type="scientific">Arundo donax</name>
    <name type="common">Giant reed</name>
    <name type="synonym">Donax arundinaceus</name>
    <dbReference type="NCBI Taxonomy" id="35708"/>
    <lineage>
        <taxon>Eukaryota</taxon>
        <taxon>Viridiplantae</taxon>
        <taxon>Streptophyta</taxon>
        <taxon>Embryophyta</taxon>
        <taxon>Tracheophyta</taxon>
        <taxon>Spermatophyta</taxon>
        <taxon>Magnoliopsida</taxon>
        <taxon>Liliopsida</taxon>
        <taxon>Poales</taxon>
        <taxon>Poaceae</taxon>
        <taxon>PACMAD clade</taxon>
        <taxon>Arundinoideae</taxon>
        <taxon>Arundineae</taxon>
        <taxon>Arundo</taxon>
    </lineage>
</organism>
<proteinExistence type="predicted"/>
<protein>
    <submittedName>
        <fullName evidence="1">Uncharacterized protein</fullName>
    </submittedName>
</protein>